<evidence type="ECO:0000313" key="1">
    <source>
        <dbReference type="EMBL" id="KAI4368156.1"/>
    </source>
</evidence>
<dbReference type="Proteomes" id="UP001057402">
    <property type="component" value="Chromosome 5"/>
</dbReference>
<protein>
    <submittedName>
        <fullName evidence="1">Uncharacterized protein</fullName>
    </submittedName>
</protein>
<accession>A0ACB9QQ83</accession>
<organism evidence="1 2">
    <name type="scientific">Melastoma candidum</name>
    <dbReference type="NCBI Taxonomy" id="119954"/>
    <lineage>
        <taxon>Eukaryota</taxon>
        <taxon>Viridiplantae</taxon>
        <taxon>Streptophyta</taxon>
        <taxon>Embryophyta</taxon>
        <taxon>Tracheophyta</taxon>
        <taxon>Spermatophyta</taxon>
        <taxon>Magnoliopsida</taxon>
        <taxon>eudicotyledons</taxon>
        <taxon>Gunneridae</taxon>
        <taxon>Pentapetalae</taxon>
        <taxon>rosids</taxon>
        <taxon>malvids</taxon>
        <taxon>Myrtales</taxon>
        <taxon>Melastomataceae</taxon>
        <taxon>Melastomatoideae</taxon>
        <taxon>Melastomateae</taxon>
        <taxon>Melastoma</taxon>
    </lineage>
</organism>
<name>A0ACB9QQ83_9MYRT</name>
<keyword evidence="2" id="KW-1185">Reference proteome</keyword>
<proteinExistence type="predicted"/>
<reference evidence="2" key="1">
    <citation type="journal article" date="2023" name="Front. Plant Sci.">
        <title>Chromosomal-level genome assembly of Melastoma candidum provides insights into trichome evolution.</title>
        <authorList>
            <person name="Zhong Y."/>
            <person name="Wu W."/>
            <person name="Sun C."/>
            <person name="Zou P."/>
            <person name="Liu Y."/>
            <person name="Dai S."/>
            <person name="Zhou R."/>
        </authorList>
    </citation>
    <scope>NUCLEOTIDE SEQUENCE [LARGE SCALE GENOMIC DNA]</scope>
</reference>
<dbReference type="EMBL" id="CM042884">
    <property type="protein sequence ID" value="KAI4368156.1"/>
    <property type="molecule type" value="Genomic_DNA"/>
</dbReference>
<gene>
    <name evidence="1" type="ORF">MLD38_016744</name>
</gene>
<comment type="caution">
    <text evidence="1">The sequence shown here is derived from an EMBL/GenBank/DDBJ whole genome shotgun (WGS) entry which is preliminary data.</text>
</comment>
<sequence length="525" mass="58267">MATGEGLGLGQRVHWAGNPHRIGTVKFVGAVAGYDGEFVGVDWDAGDGKHDGALDGVRYFQTKSAKSGSFVRPHNLSRGIAFLEALHLRYRSQSNPEDADDMYVLSASNRRVPVELIGEEKIMDKFRQLEELKVVSLVYQGVSSFDDPSHLSSIIPNTEELDLTGNLLYDWKDVWTFCKQLPALVALNLSCNLMGEDIAHMPQLNKLRILVLNYTGICWAQVDILKQSLPSLEELHLMGNNISEIEPVPSCHTEGFSSLRLLNLDNNSISDWEQIMKFSQLESLEQIYLNNNNLKLICYPCVDNTNEYSIPFPSLRCLLLGNNCIQDLDSIGALNPFPKLVEVRLSENPITDVTRGGLPRFSLVAQLPKIQTLNGSEVSARERKESELRYVRLIMSKEANNGGVERSHPRFNELKVLHGIEDEKPSVAVSYQKGMASGLLSVTLKCVGASIGEKPPQSKKLPGSTTVGKLKFLCESFFGLKSRKPKLFLEEEGSPFPIPLDDDRASLVDMGIGNGSIILVDEEHR</sequence>
<evidence type="ECO:0000313" key="2">
    <source>
        <dbReference type="Proteomes" id="UP001057402"/>
    </source>
</evidence>